<keyword evidence="1" id="KW-1133">Transmembrane helix</keyword>
<gene>
    <name evidence="2" type="ORF">LU635_03890</name>
</gene>
<dbReference type="AlphaFoldDB" id="A0A9X2A4N0"/>
<name>A0A9X2A4N0_9FLAO</name>
<dbReference type="EMBL" id="JAJSON010000012">
    <property type="protein sequence ID" value="MCG9970769.1"/>
    <property type="molecule type" value="Genomic_DNA"/>
</dbReference>
<dbReference type="Proteomes" id="UP001139344">
    <property type="component" value="Unassembled WGS sequence"/>
</dbReference>
<protein>
    <submittedName>
        <fullName evidence="2">Uncharacterized protein</fullName>
    </submittedName>
</protein>
<sequence length="94" mass="10242">MKTKRILIIVLIVGALLLIPFIGMQFSEDVDWSGFDFLIMGILLLGTGLLIDLALRKIPDTKNRIIVSGIILAVFFLIWAELAVGIFGTPLAGS</sequence>
<keyword evidence="1" id="KW-0472">Membrane</keyword>
<comment type="caution">
    <text evidence="2">The sequence shown here is derived from an EMBL/GenBank/DDBJ whole genome shotgun (WGS) entry which is preliminary data.</text>
</comment>
<feature type="transmembrane region" description="Helical" evidence="1">
    <location>
        <begin position="37"/>
        <end position="55"/>
    </location>
</feature>
<evidence type="ECO:0000256" key="1">
    <source>
        <dbReference type="SAM" id="Phobius"/>
    </source>
</evidence>
<feature type="transmembrane region" description="Helical" evidence="1">
    <location>
        <begin position="67"/>
        <end position="88"/>
    </location>
</feature>
<evidence type="ECO:0000313" key="2">
    <source>
        <dbReference type="EMBL" id="MCG9970769.1"/>
    </source>
</evidence>
<proteinExistence type="predicted"/>
<evidence type="ECO:0000313" key="3">
    <source>
        <dbReference type="Proteomes" id="UP001139344"/>
    </source>
</evidence>
<reference evidence="2" key="1">
    <citation type="submission" date="2021-12" db="EMBL/GenBank/DDBJ databases">
        <title>Description of Gramella crocea sp. nov., a new bacterium isolated from activated sludge.</title>
        <authorList>
            <person name="Zhang X."/>
        </authorList>
    </citation>
    <scope>NUCLEOTIDE SEQUENCE</scope>
    <source>
        <strain evidence="2">YB25</strain>
    </source>
</reference>
<accession>A0A9X2A4N0</accession>
<dbReference type="RefSeq" id="WP_240096382.1">
    <property type="nucleotide sequence ID" value="NZ_JAJSON010000012.1"/>
</dbReference>
<keyword evidence="3" id="KW-1185">Reference proteome</keyword>
<organism evidence="2 3">
    <name type="scientific">Christiangramia crocea</name>
    <dbReference type="NCBI Taxonomy" id="2904124"/>
    <lineage>
        <taxon>Bacteria</taxon>
        <taxon>Pseudomonadati</taxon>
        <taxon>Bacteroidota</taxon>
        <taxon>Flavobacteriia</taxon>
        <taxon>Flavobacteriales</taxon>
        <taxon>Flavobacteriaceae</taxon>
        <taxon>Christiangramia</taxon>
    </lineage>
</organism>
<keyword evidence="1" id="KW-0812">Transmembrane</keyword>